<evidence type="ECO:0000313" key="1">
    <source>
        <dbReference type="EMBL" id="AJK46263.1"/>
    </source>
</evidence>
<accession>A0A0B6RSA1</accession>
<dbReference type="HOGENOM" id="CLU_2951349_0_0_4"/>
<dbReference type="KEGG" id="bgp:BGL_1c17540"/>
<dbReference type="EMBL" id="CP002580">
    <property type="protein sequence ID" value="AJK46263.1"/>
    <property type="molecule type" value="Genomic_DNA"/>
</dbReference>
<dbReference type="Proteomes" id="UP000031838">
    <property type="component" value="Chromosome 1"/>
</dbReference>
<keyword evidence="2" id="KW-1185">Reference proteome</keyword>
<proteinExistence type="predicted"/>
<gene>
    <name evidence="1" type="ORF">BGL_1c17540</name>
</gene>
<organism evidence="1 2">
    <name type="scientific">Burkholderia plantarii</name>
    <dbReference type="NCBI Taxonomy" id="41899"/>
    <lineage>
        <taxon>Bacteria</taxon>
        <taxon>Pseudomonadati</taxon>
        <taxon>Pseudomonadota</taxon>
        <taxon>Betaproteobacteria</taxon>
        <taxon>Burkholderiales</taxon>
        <taxon>Burkholderiaceae</taxon>
        <taxon>Burkholderia</taxon>
    </lineage>
</organism>
<protein>
    <submittedName>
        <fullName evidence="1">Uncharacterized protein</fullName>
    </submittedName>
</protein>
<sequence length="59" mass="6213">MELRGEGVLRSRLVEVCDGGGTVVHACGVGSPDKLSAPAGEQFRTVTRNWSASATRALR</sequence>
<reference evidence="2" key="1">
    <citation type="submission" date="2011-03" db="EMBL/GenBank/DDBJ databases">
        <authorList>
            <person name="Voget S."/>
            <person name="Streit W.R."/>
            <person name="Jaeger K.E."/>
            <person name="Daniel R."/>
        </authorList>
    </citation>
    <scope>NUCLEOTIDE SEQUENCE [LARGE SCALE GENOMIC DNA]</scope>
    <source>
        <strain evidence="2">PG1</strain>
    </source>
</reference>
<dbReference type="AlphaFoldDB" id="A0A0B6RSA1"/>
<name>A0A0B6RSA1_BURPL</name>
<reference evidence="1 2" key="2">
    <citation type="journal article" date="2016" name="Appl. Microbiol. Biotechnol.">
        <title>Mutations improving production and secretion of extracellular lipase by Burkholderia glumae PG1.</title>
        <authorList>
            <person name="Knapp A."/>
            <person name="Voget S."/>
            <person name="Gao R."/>
            <person name="Zaburannyi N."/>
            <person name="Krysciak D."/>
            <person name="Breuer M."/>
            <person name="Hauer B."/>
            <person name="Streit W.R."/>
            <person name="Muller R."/>
            <person name="Daniel R."/>
            <person name="Jaeger K.E."/>
        </authorList>
    </citation>
    <scope>NUCLEOTIDE SEQUENCE [LARGE SCALE GENOMIC DNA]</scope>
    <source>
        <strain evidence="1 2">PG1</strain>
    </source>
</reference>
<evidence type="ECO:0000313" key="2">
    <source>
        <dbReference type="Proteomes" id="UP000031838"/>
    </source>
</evidence>